<keyword evidence="7 9" id="KW-1133">Transmembrane helix</keyword>
<dbReference type="Gene3D" id="3.40.50.300">
    <property type="entry name" value="P-loop containing nucleotide triphosphate hydrolases"/>
    <property type="match status" value="2"/>
</dbReference>
<feature type="transmembrane region" description="Helical" evidence="9">
    <location>
        <begin position="782"/>
        <end position="805"/>
    </location>
</feature>
<sequence length="1329" mass="146395">MAKEESNTRGSTKEHWFREALFLGHIGSIIRLCAKRPLEATDLKPSYWFRSTEELEIEALNSFHFGDSSWTLLKTQILPLKSFVILGLGFSSMQGILGTVGRYLILRTIIRAVRNNARNETLVMLAILFFLVALFEGICSVAARQLLAGNMTQALIARHSALLMNKVSKLAVITKDNDIPKSSTLYGADIPRLLGFVRYLSLLACGFTSIIGGLIIVGVFLGFSALVALVSMILIGSFQQYFTHVAKKIEPQVTSKRDDVLASISRAIRASKALKFFAWESQFASRIHDLRNKHASKIIAYRLRIMLSVSMGKAFPIVATVCTLLTTALQHNGQVQAEDAFAVIAVFQTVRVGMIILPIAMVLINTYILIHVRIAKFLGAEEDVLLQDTTSRSESKTQQEYLVHLMNALWRIDDFSLTIPNLKIARGKFICVVGSVGTGKTQLIKLLLGRTTSKNITSSIMHVDASLGYAPQDPFVASGTIEENILFGRPKSEAKLIKAIRIACLDHDIDSMPQGLATLLGERGTTLSGGQMARLQVARAIYNDPNLLLLDASLAAVDAKVGRMIFQNLRSWIAQQHSSVLLVLSQISLVPECDECILMENGRLIAQAPAQELIEILKSREKKHVDTDEDDFPAHLYATLKQYYDKNIGDLSAEDLPLENDVDSEYNNDQIIIVSTADEQPNSSNMKEEQSQKNHLSWRAPRGFIFSQRSHKRVPEDLIKAERLQRGAISKQVFWQWAKGVGYGRILFIIGLYLLAGFVLFASDIILAQWTKAKTGYYKYMIAYAVVALTHLPCLVIGGILGVFAAERGGSKFHHELVWAVLRAPISFFESTPSGRIISRFGSDFDTLDLELGQMLDGWLTMVSLFAVLLIAMCIVTPLLFPLIAFCCYGMVQFLWKINEANRDIKRIANSCVAPVVTNSLEAEKGRIVAEAHNASDFFILRMRERLDAQLSAFYASISIMQAAYLNATIWSALISLAAALIVVVIPAKYTLLRNSAAPVALSYAIVSPYFAAMASEILLTLSLYAISLERVYEYLPSGGGLVPAEPAHSLPSDTSILASRWPQAGHLVFDNVGLRYRPSLPLALSSVSFSLDPGCQAGIVGRTGAGKSTILVCLFRLVDICQGSISIDGIDISSLGLTALRKRLTLIPQEAVLMKGSAKFNCDPFGEYNDKTVADALEVVGLSRNLLHQDVVDQDGDGDDSSLSTGQAQLLALCRAILRKSKVCCFDEATAHIDSNTDANIQRVIAREFKDSTLLTIAHRIHTIIKYDKVIVMEDGHVAAFDEPFKLLQDNESSFYSICAALGPAALTQLTELAETASRERHHDTTTR</sequence>
<feature type="transmembrane region" description="Helical" evidence="9">
    <location>
        <begin position="82"/>
        <end position="101"/>
    </location>
</feature>
<dbReference type="PROSITE" id="PS50893">
    <property type="entry name" value="ABC_TRANSPORTER_2"/>
    <property type="match status" value="2"/>
</dbReference>
<evidence type="ECO:0000313" key="12">
    <source>
        <dbReference type="EMBL" id="CAE0363515.1"/>
    </source>
</evidence>
<dbReference type="CDD" id="cd03244">
    <property type="entry name" value="ABCC_MRP_domain2"/>
    <property type="match status" value="1"/>
</dbReference>
<feature type="transmembrane region" description="Helical" evidence="9">
    <location>
        <begin position="859"/>
        <end position="892"/>
    </location>
</feature>
<feature type="transmembrane region" description="Helical" evidence="9">
    <location>
        <begin position="305"/>
        <end position="329"/>
    </location>
</feature>
<feature type="domain" description="ABC transmembrane type-1" evidence="11">
    <location>
        <begin position="104"/>
        <end position="366"/>
    </location>
</feature>
<dbReference type="EMBL" id="HBIJ01006063">
    <property type="protein sequence ID" value="CAE0363515.1"/>
    <property type="molecule type" value="Transcribed_RNA"/>
</dbReference>
<dbReference type="GO" id="GO:0005524">
    <property type="term" value="F:ATP binding"/>
    <property type="evidence" value="ECO:0007669"/>
    <property type="project" value="UniProtKB-KW"/>
</dbReference>
<keyword evidence="8 9" id="KW-0472">Membrane</keyword>
<comment type="similarity">
    <text evidence="2">Belongs to the ABC transporter superfamily. ABCC family. Conjugate transporter (TC 3.A.1.208) subfamily.</text>
</comment>
<evidence type="ECO:0000256" key="4">
    <source>
        <dbReference type="ARBA" id="ARBA00022692"/>
    </source>
</evidence>
<dbReference type="SUPFAM" id="SSF90123">
    <property type="entry name" value="ABC transporter transmembrane region"/>
    <property type="match status" value="2"/>
</dbReference>
<evidence type="ECO:0000256" key="3">
    <source>
        <dbReference type="ARBA" id="ARBA00022448"/>
    </source>
</evidence>
<feature type="transmembrane region" description="Helical" evidence="9">
    <location>
        <begin position="341"/>
        <end position="370"/>
    </location>
</feature>
<gene>
    <name evidence="12" type="ORF">ALAG00032_LOCUS4256</name>
</gene>
<dbReference type="PANTHER" id="PTHR24223:SF456">
    <property type="entry name" value="MULTIDRUG RESISTANCE-ASSOCIATED PROTEIN LETHAL(2)03659"/>
    <property type="match status" value="1"/>
</dbReference>
<proteinExistence type="inferred from homology"/>
<dbReference type="InterPro" id="IPR003439">
    <property type="entry name" value="ABC_transporter-like_ATP-bd"/>
</dbReference>
<dbReference type="Pfam" id="PF00005">
    <property type="entry name" value="ABC_tran"/>
    <property type="match status" value="2"/>
</dbReference>
<feature type="domain" description="ABC transporter" evidence="10">
    <location>
        <begin position="1068"/>
        <end position="1301"/>
    </location>
</feature>
<keyword evidence="6" id="KW-0067">ATP-binding</keyword>
<feature type="transmembrane region" description="Helical" evidence="9">
    <location>
        <begin position="971"/>
        <end position="992"/>
    </location>
</feature>
<evidence type="ECO:0000259" key="11">
    <source>
        <dbReference type="PROSITE" id="PS50929"/>
    </source>
</evidence>
<feature type="domain" description="ABC transporter" evidence="10">
    <location>
        <begin position="400"/>
        <end position="626"/>
    </location>
</feature>
<evidence type="ECO:0000256" key="7">
    <source>
        <dbReference type="ARBA" id="ARBA00022989"/>
    </source>
</evidence>
<accession>A0A7S3JSH6</accession>
<dbReference type="PROSITE" id="PS00211">
    <property type="entry name" value="ABC_TRANSPORTER_1"/>
    <property type="match status" value="1"/>
</dbReference>
<evidence type="ECO:0000256" key="9">
    <source>
        <dbReference type="SAM" id="Phobius"/>
    </source>
</evidence>
<dbReference type="InterPro" id="IPR011527">
    <property type="entry name" value="ABC1_TM_dom"/>
</dbReference>
<evidence type="ECO:0008006" key="13">
    <source>
        <dbReference type="Google" id="ProtNLM"/>
    </source>
</evidence>
<feature type="transmembrane region" description="Helical" evidence="9">
    <location>
        <begin position="746"/>
        <end position="770"/>
    </location>
</feature>
<organism evidence="12">
    <name type="scientific">Aureoumbra lagunensis</name>
    <dbReference type="NCBI Taxonomy" id="44058"/>
    <lineage>
        <taxon>Eukaryota</taxon>
        <taxon>Sar</taxon>
        <taxon>Stramenopiles</taxon>
        <taxon>Ochrophyta</taxon>
        <taxon>Pelagophyceae</taxon>
        <taxon>Pelagomonadales</taxon>
        <taxon>Aureoumbra</taxon>
    </lineage>
</organism>
<dbReference type="PANTHER" id="PTHR24223">
    <property type="entry name" value="ATP-BINDING CASSETTE SUB-FAMILY C"/>
    <property type="match status" value="1"/>
</dbReference>
<dbReference type="InterPro" id="IPR036640">
    <property type="entry name" value="ABC1_TM_sf"/>
</dbReference>
<comment type="subcellular location">
    <subcellularLocation>
        <location evidence="1">Membrane</location>
        <topology evidence="1">Multi-pass membrane protein</topology>
    </subcellularLocation>
</comment>
<dbReference type="InterPro" id="IPR050173">
    <property type="entry name" value="ABC_transporter_C-like"/>
</dbReference>
<protein>
    <recommendedName>
        <fullName evidence="13">P-loop containing nucleoside triphosphate hydrolase protein</fullName>
    </recommendedName>
</protein>
<evidence type="ECO:0000259" key="10">
    <source>
        <dbReference type="PROSITE" id="PS50893"/>
    </source>
</evidence>
<keyword evidence="3" id="KW-0813">Transport</keyword>
<dbReference type="InterPro" id="IPR017871">
    <property type="entry name" value="ABC_transporter-like_CS"/>
</dbReference>
<dbReference type="Pfam" id="PF00664">
    <property type="entry name" value="ABC_membrane"/>
    <property type="match status" value="2"/>
</dbReference>
<dbReference type="Gene3D" id="1.20.1560.10">
    <property type="entry name" value="ABC transporter type 1, transmembrane domain"/>
    <property type="match status" value="2"/>
</dbReference>
<dbReference type="PROSITE" id="PS50929">
    <property type="entry name" value="ABC_TM1F"/>
    <property type="match status" value="2"/>
</dbReference>
<evidence type="ECO:0000256" key="2">
    <source>
        <dbReference type="ARBA" id="ARBA00009726"/>
    </source>
</evidence>
<evidence type="ECO:0000256" key="5">
    <source>
        <dbReference type="ARBA" id="ARBA00022741"/>
    </source>
</evidence>
<evidence type="ECO:0000256" key="1">
    <source>
        <dbReference type="ARBA" id="ARBA00004141"/>
    </source>
</evidence>
<feature type="transmembrane region" description="Helical" evidence="9">
    <location>
        <begin position="199"/>
        <end position="230"/>
    </location>
</feature>
<dbReference type="SMART" id="SM00382">
    <property type="entry name" value="AAA"/>
    <property type="match status" value="2"/>
</dbReference>
<dbReference type="InterPro" id="IPR003593">
    <property type="entry name" value="AAA+_ATPase"/>
</dbReference>
<dbReference type="InterPro" id="IPR027417">
    <property type="entry name" value="P-loop_NTPase"/>
</dbReference>
<reference evidence="12" key="1">
    <citation type="submission" date="2021-01" db="EMBL/GenBank/DDBJ databases">
        <authorList>
            <person name="Corre E."/>
            <person name="Pelletier E."/>
            <person name="Niang G."/>
            <person name="Scheremetjew M."/>
            <person name="Finn R."/>
            <person name="Kale V."/>
            <person name="Holt S."/>
            <person name="Cochrane G."/>
            <person name="Meng A."/>
            <person name="Brown T."/>
            <person name="Cohen L."/>
        </authorList>
    </citation>
    <scope>NUCLEOTIDE SEQUENCE</scope>
    <source>
        <strain evidence="12">CCMP1510</strain>
    </source>
</reference>
<evidence type="ECO:0000256" key="6">
    <source>
        <dbReference type="ARBA" id="ARBA00022840"/>
    </source>
</evidence>
<dbReference type="FunFam" id="3.40.50.300:FF:000630">
    <property type="entry name" value="ATP-binding cassette (ABC) transporter, putative"/>
    <property type="match status" value="1"/>
</dbReference>
<feature type="domain" description="ABC transmembrane type-1" evidence="11">
    <location>
        <begin position="747"/>
        <end position="982"/>
    </location>
</feature>
<feature type="transmembrane region" description="Helical" evidence="9">
    <location>
        <begin position="122"/>
        <end position="143"/>
    </location>
</feature>
<name>A0A7S3JSH6_9STRA</name>
<evidence type="ECO:0000256" key="8">
    <source>
        <dbReference type="ARBA" id="ARBA00023136"/>
    </source>
</evidence>
<keyword evidence="5" id="KW-0547">Nucleotide-binding</keyword>
<dbReference type="GO" id="GO:0016887">
    <property type="term" value="F:ATP hydrolysis activity"/>
    <property type="evidence" value="ECO:0007669"/>
    <property type="project" value="InterPro"/>
</dbReference>
<dbReference type="SUPFAM" id="SSF52540">
    <property type="entry name" value="P-loop containing nucleoside triphosphate hydrolases"/>
    <property type="match status" value="2"/>
</dbReference>
<keyword evidence="4 9" id="KW-0812">Transmembrane</keyword>
<dbReference type="GO" id="GO:0016020">
    <property type="term" value="C:membrane"/>
    <property type="evidence" value="ECO:0007669"/>
    <property type="project" value="UniProtKB-SubCell"/>
</dbReference>
<dbReference type="GO" id="GO:0140359">
    <property type="term" value="F:ABC-type transporter activity"/>
    <property type="evidence" value="ECO:0007669"/>
    <property type="project" value="InterPro"/>
</dbReference>